<comment type="caution">
    <text evidence="6">The sequence shown here is derived from an EMBL/GenBank/DDBJ whole genome shotgun (WGS) entry which is preliminary data.</text>
</comment>
<name>A0A844QB49_9HYPH</name>
<dbReference type="InterPro" id="IPR001647">
    <property type="entry name" value="HTH_TetR"/>
</dbReference>
<protein>
    <submittedName>
        <fullName evidence="6">TetR family transcriptional regulator</fullName>
    </submittedName>
</protein>
<evidence type="ECO:0000313" key="7">
    <source>
        <dbReference type="Proteomes" id="UP000463224"/>
    </source>
</evidence>
<dbReference type="PRINTS" id="PR00455">
    <property type="entry name" value="HTHTETR"/>
</dbReference>
<dbReference type="PANTHER" id="PTHR30055">
    <property type="entry name" value="HTH-TYPE TRANSCRIPTIONAL REGULATOR RUTR"/>
    <property type="match status" value="1"/>
</dbReference>
<dbReference type="Pfam" id="PF00440">
    <property type="entry name" value="TetR_N"/>
    <property type="match status" value="1"/>
</dbReference>
<organism evidence="6 7">
    <name type="scientific">Nitratireductor arenosus</name>
    <dbReference type="NCBI Taxonomy" id="2682096"/>
    <lineage>
        <taxon>Bacteria</taxon>
        <taxon>Pseudomonadati</taxon>
        <taxon>Pseudomonadota</taxon>
        <taxon>Alphaproteobacteria</taxon>
        <taxon>Hyphomicrobiales</taxon>
        <taxon>Phyllobacteriaceae</taxon>
        <taxon>Nitratireductor</taxon>
    </lineage>
</organism>
<dbReference type="PROSITE" id="PS50977">
    <property type="entry name" value="HTH_TETR_2"/>
    <property type="match status" value="1"/>
</dbReference>
<dbReference type="GO" id="GO:0000976">
    <property type="term" value="F:transcription cis-regulatory region binding"/>
    <property type="evidence" value="ECO:0007669"/>
    <property type="project" value="TreeGrafter"/>
</dbReference>
<dbReference type="InterPro" id="IPR050109">
    <property type="entry name" value="HTH-type_TetR-like_transc_reg"/>
</dbReference>
<keyword evidence="7" id="KW-1185">Reference proteome</keyword>
<evidence type="ECO:0000256" key="3">
    <source>
        <dbReference type="ARBA" id="ARBA00023163"/>
    </source>
</evidence>
<evidence type="ECO:0000259" key="5">
    <source>
        <dbReference type="PROSITE" id="PS50977"/>
    </source>
</evidence>
<accession>A0A844QB49</accession>
<reference evidence="6 7" key="1">
    <citation type="submission" date="2019-12" db="EMBL/GenBank/DDBJ databases">
        <title>Nitratireductor arenosus sp. nov., Isolated from sea sand, Jeju island, South Korea.</title>
        <authorList>
            <person name="Kim W."/>
        </authorList>
    </citation>
    <scope>NUCLEOTIDE SEQUENCE [LARGE SCALE GENOMIC DNA]</scope>
    <source>
        <strain evidence="6 7">CAU 1489</strain>
    </source>
</reference>
<dbReference type="Proteomes" id="UP000463224">
    <property type="component" value="Unassembled WGS sequence"/>
</dbReference>
<dbReference type="EMBL" id="WPHG01000001">
    <property type="protein sequence ID" value="MVA96432.1"/>
    <property type="molecule type" value="Genomic_DNA"/>
</dbReference>
<dbReference type="SUPFAM" id="SSF46689">
    <property type="entry name" value="Homeodomain-like"/>
    <property type="match status" value="1"/>
</dbReference>
<dbReference type="GO" id="GO:0003700">
    <property type="term" value="F:DNA-binding transcription factor activity"/>
    <property type="evidence" value="ECO:0007669"/>
    <property type="project" value="TreeGrafter"/>
</dbReference>
<dbReference type="Gene3D" id="1.10.357.10">
    <property type="entry name" value="Tetracycline Repressor, domain 2"/>
    <property type="match status" value="1"/>
</dbReference>
<sequence length="197" mass="21556">MKTAQGADEARRERIVEGAVKVFLAYGFQRTTMDDIARAADLSRPALYLDFKNKGDIYRAIAARKFAESTLVLERALNGDGDIEARLMDGLEQSLFSMMRVFFEAPHGAEILDAKNSLAAVEMAEWRRRFIAVIATALAAEAAARSVDLEARGFTADTLAGLLLDGIEGMKARVEGPDEWAPAARRLVRLVGLALQP</sequence>
<feature type="domain" description="HTH tetR-type" evidence="5">
    <location>
        <begin position="9"/>
        <end position="69"/>
    </location>
</feature>
<dbReference type="PANTHER" id="PTHR30055:SF234">
    <property type="entry name" value="HTH-TYPE TRANSCRIPTIONAL REGULATOR BETI"/>
    <property type="match status" value="1"/>
</dbReference>
<keyword evidence="3" id="KW-0804">Transcription</keyword>
<feature type="DNA-binding region" description="H-T-H motif" evidence="4">
    <location>
        <begin position="32"/>
        <end position="51"/>
    </location>
</feature>
<proteinExistence type="predicted"/>
<evidence type="ECO:0000256" key="1">
    <source>
        <dbReference type="ARBA" id="ARBA00023015"/>
    </source>
</evidence>
<evidence type="ECO:0000256" key="2">
    <source>
        <dbReference type="ARBA" id="ARBA00023125"/>
    </source>
</evidence>
<dbReference type="RefSeq" id="WP_156711372.1">
    <property type="nucleotide sequence ID" value="NZ_WPHG01000001.1"/>
</dbReference>
<evidence type="ECO:0000313" key="6">
    <source>
        <dbReference type="EMBL" id="MVA96432.1"/>
    </source>
</evidence>
<keyword evidence="2 4" id="KW-0238">DNA-binding</keyword>
<evidence type="ECO:0000256" key="4">
    <source>
        <dbReference type="PROSITE-ProRule" id="PRU00335"/>
    </source>
</evidence>
<keyword evidence="1" id="KW-0805">Transcription regulation</keyword>
<gene>
    <name evidence="6" type="ORF">GN330_04125</name>
</gene>
<dbReference type="InterPro" id="IPR009057">
    <property type="entry name" value="Homeodomain-like_sf"/>
</dbReference>
<dbReference type="AlphaFoldDB" id="A0A844QB49"/>